<dbReference type="InterPro" id="IPR036396">
    <property type="entry name" value="Cyt_P450_sf"/>
</dbReference>
<keyword evidence="11 14" id="KW-0503">Monooxygenase</keyword>
<keyword evidence="8" id="KW-0492">Microsome</keyword>
<dbReference type="Proteomes" id="UP000001554">
    <property type="component" value="Chromosome 18"/>
</dbReference>
<keyword evidence="15" id="KW-1133">Transmembrane helix</keyword>
<evidence type="ECO:0000313" key="17">
    <source>
        <dbReference type="RefSeq" id="XP_035661766.1"/>
    </source>
</evidence>
<dbReference type="RefSeq" id="XP_035661766.1">
    <property type="nucleotide sequence ID" value="XM_035805873.1"/>
</dbReference>
<dbReference type="OMA" id="YTEAMIM"/>
<keyword evidence="5 13" id="KW-0349">Heme</keyword>
<keyword evidence="7" id="KW-0256">Endoplasmic reticulum</keyword>
<dbReference type="PANTHER" id="PTHR24300:SF404">
    <property type="entry name" value="CYTOCHROME P450 2D6-LIKE"/>
    <property type="match status" value="1"/>
</dbReference>
<dbReference type="GO" id="GO:0020037">
    <property type="term" value="F:heme binding"/>
    <property type="evidence" value="ECO:0000318"/>
    <property type="project" value="GO_Central"/>
</dbReference>
<evidence type="ECO:0000256" key="5">
    <source>
        <dbReference type="ARBA" id="ARBA00022617"/>
    </source>
</evidence>
<evidence type="ECO:0000256" key="13">
    <source>
        <dbReference type="PIRSR" id="PIRSR602401-1"/>
    </source>
</evidence>
<evidence type="ECO:0000256" key="2">
    <source>
        <dbReference type="ARBA" id="ARBA00004174"/>
    </source>
</evidence>
<gene>
    <name evidence="17" type="primary">LOC118406018</name>
</gene>
<dbReference type="SUPFAM" id="SSF48264">
    <property type="entry name" value="Cytochrome P450"/>
    <property type="match status" value="1"/>
</dbReference>
<reference evidence="17" key="2">
    <citation type="submission" date="2025-08" db="UniProtKB">
        <authorList>
            <consortium name="RefSeq"/>
        </authorList>
    </citation>
    <scope>IDENTIFICATION</scope>
    <source>
        <strain evidence="17">S238N-H82</strain>
        <tissue evidence="17">Testes</tissue>
    </source>
</reference>
<dbReference type="InterPro" id="IPR050182">
    <property type="entry name" value="Cytochrome_P450_fam2"/>
</dbReference>
<dbReference type="InterPro" id="IPR002401">
    <property type="entry name" value="Cyt_P450_E_grp-I"/>
</dbReference>
<dbReference type="FunFam" id="1.10.630.10:FF:000238">
    <property type="entry name" value="Cytochrome P450 2A6"/>
    <property type="match status" value="1"/>
</dbReference>
<reference evidence="16" key="1">
    <citation type="journal article" date="2020" name="Nat. Ecol. Evol.">
        <title>Deeply conserved synteny resolves early events in vertebrate evolution.</title>
        <authorList>
            <person name="Simakov O."/>
            <person name="Marletaz F."/>
            <person name="Yue J.X."/>
            <person name="O'Connell B."/>
            <person name="Jenkins J."/>
            <person name="Brandt A."/>
            <person name="Calef R."/>
            <person name="Tung C.H."/>
            <person name="Huang T.K."/>
            <person name="Schmutz J."/>
            <person name="Satoh N."/>
            <person name="Yu J.K."/>
            <person name="Putnam N.H."/>
            <person name="Green R.E."/>
            <person name="Rokhsar D.S."/>
        </authorList>
    </citation>
    <scope>NUCLEOTIDE SEQUENCE [LARGE SCALE GENOMIC DNA]</scope>
    <source>
        <strain evidence="16">S238N-H82</strain>
    </source>
</reference>
<dbReference type="InterPro" id="IPR017972">
    <property type="entry name" value="Cyt_P450_CS"/>
</dbReference>
<evidence type="ECO:0000256" key="15">
    <source>
        <dbReference type="SAM" id="Phobius"/>
    </source>
</evidence>
<dbReference type="PRINTS" id="PR00385">
    <property type="entry name" value="P450"/>
</dbReference>
<keyword evidence="10 13" id="KW-0408">Iron</keyword>
<name>A0A9J7HLG7_BRAFL</name>
<dbReference type="Pfam" id="PF00067">
    <property type="entry name" value="p450"/>
    <property type="match status" value="2"/>
</dbReference>
<organism evidence="16 17">
    <name type="scientific">Branchiostoma floridae</name>
    <name type="common">Florida lancelet</name>
    <name type="synonym">Amphioxus</name>
    <dbReference type="NCBI Taxonomy" id="7739"/>
    <lineage>
        <taxon>Eukaryota</taxon>
        <taxon>Metazoa</taxon>
        <taxon>Chordata</taxon>
        <taxon>Cephalochordata</taxon>
        <taxon>Leptocardii</taxon>
        <taxon>Amphioxiformes</taxon>
        <taxon>Branchiostomatidae</taxon>
        <taxon>Branchiostoma</taxon>
    </lineage>
</organism>
<comment type="subcellular location">
    <subcellularLocation>
        <location evidence="3">Endoplasmic reticulum membrane</location>
        <topology evidence="3">Peripheral membrane protein</topology>
    </subcellularLocation>
    <subcellularLocation>
        <location evidence="2">Microsome membrane</location>
        <topology evidence="2">Peripheral membrane protein</topology>
    </subcellularLocation>
</comment>
<evidence type="ECO:0000256" key="7">
    <source>
        <dbReference type="ARBA" id="ARBA00022824"/>
    </source>
</evidence>
<dbReference type="GO" id="GO:0016712">
    <property type="term" value="F:oxidoreductase activity, acting on paired donors, with incorporation or reduction of molecular oxygen, reduced flavin or flavoprotein as one donor, and incorporation of one atom of oxygen"/>
    <property type="evidence" value="ECO:0000318"/>
    <property type="project" value="GO_Central"/>
</dbReference>
<dbReference type="PANTHER" id="PTHR24300">
    <property type="entry name" value="CYTOCHROME P450 508A4-RELATED"/>
    <property type="match status" value="1"/>
</dbReference>
<protein>
    <submittedName>
        <fullName evidence="17">Cytochrome P450 2J6-like</fullName>
    </submittedName>
</protein>
<evidence type="ECO:0000256" key="1">
    <source>
        <dbReference type="ARBA" id="ARBA00001971"/>
    </source>
</evidence>
<evidence type="ECO:0000256" key="8">
    <source>
        <dbReference type="ARBA" id="ARBA00022848"/>
    </source>
</evidence>
<feature type="binding site" description="axial binding residue" evidence="13">
    <location>
        <position position="399"/>
    </location>
    <ligand>
        <name>heme</name>
        <dbReference type="ChEBI" id="CHEBI:30413"/>
    </ligand>
    <ligandPart>
        <name>Fe</name>
        <dbReference type="ChEBI" id="CHEBI:18248"/>
    </ligandPart>
</feature>
<sequence>MAESALYVEIFRLSLLNCQTFLVLCLAFLLSFLFLRRPRNLPPYPAGWWPVFGHLFSLGRAPHLKFTEWRRQYGDVFTVRFGLNDVVVLNGYTVVKDALVSRSELFASRPPSYVFDIITGVGKEYRGKPFDVEEEIRTTIANVICSMIFGNRFDYGDEKFRELAEAMIVTLVSITSGQLISIFPFLRFVPYVNKACNDAVKYNEKILKFIREEISRHRRDLDRENPRDFLDFCLIEVDRHDKVDNLTEENVMHVVQELLFGGIDTTTNTLRWGLMYMILYPDVQKKVQLEIDAVVGGTLPTLSHRSQLPYTEATVMEVQRLRFVVPLGLPHATTQQVKVAGFDIPAGTQVLMNLHSLHVDPVYWPDPDRFDPGRFLDTDGRVNSKLDSFMPFSGGRRVCPGEQLGKMELFLLFSSLLQHFTFKLPEGAPPLSTEGTLAITLMPHALLLLGDLTKKEVASDDGETGLASGKRVRPERAINAAPLAVYAMAEVDGINPVVYGKLLRTMETINSKMLNLTRTLEEQTKAKGEHGVSDYTLLTKVLDRLCLVLYVISVGVSVSMTLYLGK</sequence>
<dbReference type="GO" id="GO:0008395">
    <property type="term" value="F:steroid hydroxylase activity"/>
    <property type="evidence" value="ECO:0000318"/>
    <property type="project" value="GO_Central"/>
</dbReference>
<comment type="similarity">
    <text evidence="4 14">Belongs to the cytochrome P450 family.</text>
</comment>
<dbReference type="KEGG" id="bfo:118406018"/>
<dbReference type="GO" id="GO:0005789">
    <property type="term" value="C:endoplasmic reticulum membrane"/>
    <property type="evidence" value="ECO:0007669"/>
    <property type="project" value="UniProtKB-SubCell"/>
</dbReference>
<dbReference type="Gene3D" id="1.10.630.10">
    <property type="entry name" value="Cytochrome P450"/>
    <property type="match status" value="1"/>
</dbReference>
<keyword evidence="15" id="KW-0812">Transmembrane</keyword>
<dbReference type="PRINTS" id="PR00463">
    <property type="entry name" value="EP450I"/>
</dbReference>
<dbReference type="AlphaFoldDB" id="A0A9J7HLG7"/>
<dbReference type="GO" id="GO:0006805">
    <property type="term" value="P:xenobiotic metabolic process"/>
    <property type="evidence" value="ECO:0000318"/>
    <property type="project" value="GO_Central"/>
</dbReference>
<dbReference type="OrthoDB" id="1103324at2759"/>
<dbReference type="GO" id="GO:0006082">
    <property type="term" value="P:organic acid metabolic process"/>
    <property type="evidence" value="ECO:0000318"/>
    <property type="project" value="GO_Central"/>
</dbReference>
<dbReference type="InterPro" id="IPR001128">
    <property type="entry name" value="Cyt_P450"/>
</dbReference>
<evidence type="ECO:0000256" key="10">
    <source>
        <dbReference type="ARBA" id="ARBA00023004"/>
    </source>
</evidence>
<dbReference type="GO" id="GO:0005737">
    <property type="term" value="C:cytoplasm"/>
    <property type="evidence" value="ECO:0000318"/>
    <property type="project" value="GO_Central"/>
</dbReference>
<evidence type="ECO:0000313" key="16">
    <source>
        <dbReference type="Proteomes" id="UP000001554"/>
    </source>
</evidence>
<evidence type="ECO:0000256" key="12">
    <source>
        <dbReference type="ARBA" id="ARBA00023136"/>
    </source>
</evidence>
<dbReference type="PROSITE" id="PS00086">
    <property type="entry name" value="CYTOCHROME_P450"/>
    <property type="match status" value="1"/>
</dbReference>
<keyword evidence="6 13" id="KW-0479">Metal-binding</keyword>
<proteinExistence type="inferred from homology"/>
<evidence type="ECO:0000256" key="4">
    <source>
        <dbReference type="ARBA" id="ARBA00010617"/>
    </source>
</evidence>
<evidence type="ECO:0000256" key="9">
    <source>
        <dbReference type="ARBA" id="ARBA00023002"/>
    </source>
</evidence>
<accession>A0A9J7HLG7</accession>
<dbReference type="GO" id="GO:0008202">
    <property type="term" value="P:steroid metabolic process"/>
    <property type="evidence" value="ECO:0000318"/>
    <property type="project" value="GO_Central"/>
</dbReference>
<evidence type="ECO:0000256" key="14">
    <source>
        <dbReference type="RuleBase" id="RU000461"/>
    </source>
</evidence>
<evidence type="ECO:0000256" key="6">
    <source>
        <dbReference type="ARBA" id="ARBA00022723"/>
    </source>
</evidence>
<feature type="transmembrane region" description="Helical" evidence="15">
    <location>
        <begin position="14"/>
        <end position="35"/>
    </location>
</feature>
<comment type="cofactor">
    <cofactor evidence="1 13">
        <name>heme</name>
        <dbReference type="ChEBI" id="CHEBI:30413"/>
    </cofactor>
</comment>
<keyword evidence="12 15" id="KW-0472">Membrane</keyword>
<dbReference type="GeneID" id="118406018"/>
<evidence type="ECO:0000256" key="11">
    <source>
        <dbReference type="ARBA" id="ARBA00023033"/>
    </source>
</evidence>
<evidence type="ECO:0000256" key="3">
    <source>
        <dbReference type="ARBA" id="ARBA00004406"/>
    </source>
</evidence>
<keyword evidence="16" id="KW-1185">Reference proteome</keyword>
<dbReference type="GO" id="GO:0005506">
    <property type="term" value="F:iron ion binding"/>
    <property type="evidence" value="ECO:0007669"/>
    <property type="project" value="InterPro"/>
</dbReference>
<keyword evidence="9 14" id="KW-0560">Oxidoreductase</keyword>